<keyword evidence="3" id="KW-1185">Reference proteome</keyword>
<sequence>MKTSPKVEAEKRSYMRTSSAFRTQSYFLPWARSFGGIEGYSDGSMADVIYQSQLAGVTPASDVRGDDGNYPARPSALCTPTGPLGWSVAVRGLRRPQTTIDASSVVDLSAPMCSRPSHEQFFRRGGAARFAMMSSVEMAATEFNDSVGRSCSISYRTVEFDLCVSVSRLCGSRRKKVHQAQHLLKRRHYARPSTREAYQTAEDNHSKHRSRPKASMSGYAWWWQNFIPEGYEGGIGRGADVAEQERTALAIGGAEEANQSSSGGIKLMRSSKLLPRFGLAQRTAPATSDRPKMAENEAISNLKEQGEMWLVLIGWSLAVE</sequence>
<comment type="caution">
    <text evidence="2">The sequence shown here is derived from an EMBL/GenBank/DDBJ whole genome shotgun (WGS) entry which is preliminary data.</text>
</comment>
<gene>
    <name evidence="2" type="ORF">THAOC_34856</name>
</gene>
<dbReference type="Proteomes" id="UP000266841">
    <property type="component" value="Unassembled WGS sequence"/>
</dbReference>
<evidence type="ECO:0000256" key="1">
    <source>
        <dbReference type="SAM" id="MobiDB-lite"/>
    </source>
</evidence>
<proteinExistence type="predicted"/>
<feature type="region of interest" description="Disordered" evidence="1">
    <location>
        <begin position="181"/>
        <end position="212"/>
    </location>
</feature>
<dbReference type="EMBL" id="AGNL01047737">
    <property type="protein sequence ID" value="EJK46473.1"/>
    <property type="molecule type" value="Genomic_DNA"/>
</dbReference>
<organism evidence="2 3">
    <name type="scientific">Thalassiosira oceanica</name>
    <name type="common">Marine diatom</name>
    <dbReference type="NCBI Taxonomy" id="159749"/>
    <lineage>
        <taxon>Eukaryota</taxon>
        <taxon>Sar</taxon>
        <taxon>Stramenopiles</taxon>
        <taxon>Ochrophyta</taxon>
        <taxon>Bacillariophyta</taxon>
        <taxon>Coscinodiscophyceae</taxon>
        <taxon>Thalassiosirophycidae</taxon>
        <taxon>Thalassiosirales</taxon>
        <taxon>Thalassiosiraceae</taxon>
        <taxon>Thalassiosira</taxon>
    </lineage>
</organism>
<protein>
    <submittedName>
        <fullName evidence="2">Uncharacterized protein</fullName>
    </submittedName>
</protein>
<name>K0R1U4_THAOC</name>
<reference evidence="2 3" key="1">
    <citation type="journal article" date="2012" name="Genome Biol.">
        <title>Genome and low-iron response of an oceanic diatom adapted to chronic iron limitation.</title>
        <authorList>
            <person name="Lommer M."/>
            <person name="Specht M."/>
            <person name="Roy A.S."/>
            <person name="Kraemer L."/>
            <person name="Andreson R."/>
            <person name="Gutowska M.A."/>
            <person name="Wolf J."/>
            <person name="Bergner S.V."/>
            <person name="Schilhabel M.B."/>
            <person name="Klostermeier U.C."/>
            <person name="Beiko R.G."/>
            <person name="Rosenstiel P."/>
            <person name="Hippler M."/>
            <person name="Laroche J."/>
        </authorList>
    </citation>
    <scope>NUCLEOTIDE SEQUENCE [LARGE SCALE GENOMIC DNA]</scope>
    <source>
        <strain evidence="2 3">CCMP1005</strain>
    </source>
</reference>
<feature type="compositionally biased region" description="Basic residues" evidence="1">
    <location>
        <begin position="181"/>
        <end position="190"/>
    </location>
</feature>
<dbReference type="AlphaFoldDB" id="K0R1U4"/>
<accession>K0R1U4</accession>
<evidence type="ECO:0000313" key="3">
    <source>
        <dbReference type="Proteomes" id="UP000266841"/>
    </source>
</evidence>
<evidence type="ECO:0000313" key="2">
    <source>
        <dbReference type="EMBL" id="EJK46473.1"/>
    </source>
</evidence>